<evidence type="ECO:0000256" key="5">
    <source>
        <dbReference type="ARBA" id="ARBA00022840"/>
    </source>
</evidence>
<dbReference type="GO" id="GO:0006281">
    <property type="term" value="P:DNA repair"/>
    <property type="evidence" value="ECO:0007669"/>
    <property type="project" value="UniProtKB-UniRule"/>
</dbReference>
<reference evidence="11 12" key="1">
    <citation type="submission" date="2020-05" db="EMBL/GenBank/DDBJ databases">
        <authorList>
            <person name="Zhang R."/>
        </authorList>
    </citation>
    <scope>NUCLEOTIDE SEQUENCE [LARGE SCALE GENOMIC DNA]</scope>
    <source>
        <strain evidence="11 12">DSM 28986</strain>
    </source>
</reference>
<dbReference type="Pfam" id="PF08423">
    <property type="entry name" value="Rad51"/>
    <property type="match status" value="1"/>
</dbReference>
<evidence type="ECO:0000256" key="8">
    <source>
        <dbReference type="ARBA" id="ARBA00024641"/>
    </source>
</evidence>
<dbReference type="PANTHER" id="PTHR22942:SF47">
    <property type="entry name" value="DNA REPAIR AND RECOMBINATION PROTEIN RADB"/>
    <property type="match status" value="1"/>
</dbReference>
<dbReference type="AlphaFoldDB" id="A0A7K4FM73"/>
<evidence type="ECO:0000256" key="1">
    <source>
        <dbReference type="ARBA" id="ARBA00006876"/>
    </source>
</evidence>
<dbReference type="GO" id="GO:0140664">
    <property type="term" value="F:ATP-dependent DNA damage sensor activity"/>
    <property type="evidence" value="ECO:0007669"/>
    <property type="project" value="InterPro"/>
</dbReference>
<gene>
    <name evidence="9 11" type="primary">radB</name>
    <name evidence="11" type="ORF">HLB00_00705</name>
</gene>
<keyword evidence="3 9" id="KW-0547">Nucleotide-binding</keyword>
<dbReference type="GO" id="GO:0003684">
    <property type="term" value="F:damaged DNA binding"/>
    <property type="evidence" value="ECO:0007669"/>
    <property type="project" value="UniProtKB-UniRule"/>
</dbReference>
<comment type="similarity">
    <text evidence="1 9">Belongs to the eukaryotic RecA-like protein family. RadB subfamily.</text>
</comment>
<evidence type="ECO:0000256" key="7">
    <source>
        <dbReference type="ARBA" id="ARBA00023172"/>
    </source>
</evidence>
<dbReference type="InterPro" id="IPR020588">
    <property type="entry name" value="RecA_ATP-bd"/>
</dbReference>
<keyword evidence="4 9" id="KW-0227">DNA damage</keyword>
<accession>A0A7K4FM73</accession>
<keyword evidence="5 9" id="KW-0067">ATP-binding</keyword>
<sequence length="258" mass="29465">MQWEVQYKPTYAGRWLYVMWWQMEKIKLNESEYKTMSGYPCIDKLMEGGLEPGIITEFYGEGGAGKSNLAMIYSISALKNGNSAIYIDSEGFSVERFRSIANGDMELINHMNIYRVKSLDDQYLALIKSDKLIGEKRESKNSFGIMVVDSFTNFFRMEAGKDASARMEGYEKQLNILSGIALKYKIPVVITNQIYEDVNNSTLEPFGGFFIDHAMKAIYRIEKLSGGMRRITVEKHRSIREGSYTGFRIVDSGIECEV</sequence>
<dbReference type="HAMAP" id="MF_00350">
    <property type="entry name" value="RadB"/>
    <property type="match status" value="1"/>
</dbReference>
<dbReference type="PIRSF" id="PIRSF003336">
    <property type="entry name" value="RadB"/>
    <property type="match status" value="1"/>
</dbReference>
<evidence type="ECO:0000256" key="9">
    <source>
        <dbReference type="HAMAP-Rule" id="MF_00350"/>
    </source>
</evidence>
<dbReference type="InterPro" id="IPR027417">
    <property type="entry name" value="P-loop_NTPase"/>
</dbReference>
<dbReference type="Proteomes" id="UP000546917">
    <property type="component" value="Unassembled WGS sequence"/>
</dbReference>
<dbReference type="OrthoDB" id="17644at2157"/>
<dbReference type="Gene3D" id="3.40.50.300">
    <property type="entry name" value="P-loop containing nucleotide triphosphate hydrolases"/>
    <property type="match status" value="1"/>
</dbReference>
<dbReference type="PANTHER" id="PTHR22942">
    <property type="entry name" value="RECA/RAD51/RADA DNA STRAND-PAIRING FAMILY MEMBER"/>
    <property type="match status" value="1"/>
</dbReference>
<keyword evidence="7 9" id="KW-0233">DNA recombination</keyword>
<evidence type="ECO:0000259" key="10">
    <source>
        <dbReference type="PROSITE" id="PS50162"/>
    </source>
</evidence>
<dbReference type="InterPro" id="IPR011939">
    <property type="entry name" value="DNA_repair_and_recomb_RadB"/>
</dbReference>
<comment type="caution">
    <text evidence="11">The sequence shown here is derived from an EMBL/GenBank/DDBJ whole genome shotgun (WGS) entry which is preliminary data.</text>
</comment>
<dbReference type="GO" id="GO:0005524">
    <property type="term" value="F:ATP binding"/>
    <property type="evidence" value="ECO:0007669"/>
    <property type="project" value="UniProtKB-UniRule"/>
</dbReference>
<protein>
    <recommendedName>
        <fullName evidence="2 9">DNA repair and recombination protein RadB</fullName>
    </recommendedName>
</protein>
<dbReference type="NCBIfam" id="TIGR02237">
    <property type="entry name" value="recomb_radB"/>
    <property type="match status" value="1"/>
</dbReference>
<evidence type="ECO:0000256" key="2">
    <source>
        <dbReference type="ARBA" id="ARBA00018143"/>
    </source>
</evidence>
<dbReference type="InterPro" id="IPR013632">
    <property type="entry name" value="Rad51_C"/>
</dbReference>
<name>A0A7K4FM73_9ARCH</name>
<evidence type="ECO:0000256" key="3">
    <source>
        <dbReference type="ARBA" id="ARBA00022741"/>
    </source>
</evidence>
<dbReference type="EMBL" id="JABGBP010000020">
    <property type="protein sequence ID" value="NOL59359.1"/>
    <property type="molecule type" value="Genomic_DNA"/>
</dbReference>
<evidence type="ECO:0000313" key="11">
    <source>
        <dbReference type="EMBL" id="NOL59359.1"/>
    </source>
</evidence>
<feature type="domain" description="RecA family profile 1" evidence="10">
    <location>
        <begin position="31"/>
        <end position="194"/>
    </location>
</feature>
<evidence type="ECO:0000313" key="12">
    <source>
        <dbReference type="Proteomes" id="UP000546917"/>
    </source>
</evidence>
<organism evidence="11 12">
    <name type="scientific">Ferroplasma acidiphilum</name>
    <dbReference type="NCBI Taxonomy" id="74969"/>
    <lineage>
        <taxon>Archaea</taxon>
        <taxon>Methanobacteriati</taxon>
        <taxon>Thermoplasmatota</taxon>
        <taxon>Thermoplasmata</taxon>
        <taxon>Thermoplasmatales</taxon>
        <taxon>Ferroplasmaceae</taxon>
        <taxon>Ferroplasma</taxon>
    </lineage>
</organism>
<dbReference type="PROSITE" id="PS50162">
    <property type="entry name" value="RECA_2"/>
    <property type="match status" value="1"/>
</dbReference>
<evidence type="ECO:0000256" key="4">
    <source>
        <dbReference type="ARBA" id="ARBA00022763"/>
    </source>
</evidence>
<dbReference type="GO" id="GO:0006310">
    <property type="term" value="P:DNA recombination"/>
    <property type="evidence" value="ECO:0007669"/>
    <property type="project" value="UniProtKB-UniRule"/>
</dbReference>
<comment type="function">
    <text evidence="8 9">Involved in DNA repair and in homologous recombination. May regulate the cleavage reactions of the branch-structured DNA. Has a very weak ATPase activity that is not stimulated by DNA. Binds DNA but does not promote DNA strands exchange.</text>
</comment>
<keyword evidence="6 9" id="KW-0238">DNA-binding</keyword>
<dbReference type="SUPFAM" id="SSF52540">
    <property type="entry name" value="P-loop containing nucleoside triphosphate hydrolases"/>
    <property type="match status" value="1"/>
</dbReference>
<proteinExistence type="inferred from homology"/>
<evidence type="ECO:0000256" key="6">
    <source>
        <dbReference type="ARBA" id="ARBA00023125"/>
    </source>
</evidence>